<dbReference type="PANTHER" id="PTHR11364">
    <property type="entry name" value="THIOSULFATE SULFERTANSFERASE"/>
    <property type="match status" value="1"/>
</dbReference>
<reference evidence="5 6" key="1">
    <citation type="submission" date="2019-07" db="EMBL/GenBank/DDBJ databases">
        <title>Whole genome shotgun sequence of Pseudonocardia sulfidoxydans NBRC 16205.</title>
        <authorList>
            <person name="Hosoyama A."/>
            <person name="Uohara A."/>
            <person name="Ohji S."/>
            <person name="Ichikawa N."/>
        </authorList>
    </citation>
    <scope>NUCLEOTIDE SEQUENCE [LARGE SCALE GENOMIC DNA]</scope>
    <source>
        <strain evidence="5 6">NBRC 16205</strain>
    </source>
</reference>
<evidence type="ECO:0000256" key="2">
    <source>
        <dbReference type="ARBA" id="ARBA00022737"/>
    </source>
</evidence>
<dbReference type="InterPro" id="IPR036291">
    <property type="entry name" value="NAD(P)-bd_dom_sf"/>
</dbReference>
<dbReference type="PANTHER" id="PTHR11364:SF27">
    <property type="entry name" value="SULFURTRANSFERASE"/>
    <property type="match status" value="1"/>
</dbReference>
<dbReference type="RefSeq" id="WP_147101601.1">
    <property type="nucleotide sequence ID" value="NZ_BJVJ01000001.1"/>
</dbReference>
<dbReference type="InterPro" id="IPR001763">
    <property type="entry name" value="Rhodanese-like_dom"/>
</dbReference>
<dbReference type="Pfam" id="PF08546">
    <property type="entry name" value="ApbA_C"/>
    <property type="match status" value="1"/>
</dbReference>
<dbReference type="Gene3D" id="1.10.1040.10">
    <property type="entry name" value="N-(1-d-carboxylethyl)-l-norvaline Dehydrogenase, domain 2"/>
    <property type="match status" value="1"/>
</dbReference>
<dbReference type="SUPFAM" id="SSF48179">
    <property type="entry name" value="6-phosphogluconate dehydrogenase C-terminal domain-like"/>
    <property type="match status" value="1"/>
</dbReference>
<dbReference type="SUPFAM" id="SSF52821">
    <property type="entry name" value="Rhodanese/Cell cycle control phosphatase"/>
    <property type="match status" value="2"/>
</dbReference>
<dbReference type="AlphaFoldDB" id="A0A511D8T0"/>
<dbReference type="Gene3D" id="3.40.250.10">
    <property type="entry name" value="Rhodanese-like domain"/>
    <property type="match status" value="2"/>
</dbReference>
<dbReference type="InterPro" id="IPR036873">
    <property type="entry name" value="Rhodanese-like_dom_sf"/>
</dbReference>
<dbReference type="PROSITE" id="PS50206">
    <property type="entry name" value="RHODANESE_3"/>
    <property type="match status" value="2"/>
</dbReference>
<sequence length="619" mass="64205">MTTSVEAARAERRYVVIGAGAVGATLAAELHTAGIATVLVARGAHLDALRAGGLRYLRPDGEHVVGVPVVSGPAEVDLRTGDVLVLATKAQDAESTIADWAWRAVKGGLSAAESLPVLVLQNGLDTELVALRRFATVYGAAVWSPSTYLVPGEVESPAAPAVGIVWVGKFPGGHDARLDPIADDLRAARHLVEVVEDIPRWKAGKLLGIVVNALDALYRPSPLRDRVGAALSAEARAVYAAAGRLAADLPADTTLDLSRFVSHPIPDRPPAGRSTWQSLQRGASLESDFLNGEIVLLARLHGVDAPHNAAALARIRRAEREGTPAGSLGDDDLRVTFPQLDVFTDAAALAAELAGPRPPVLLDVRWALGDPHGREHHRDGHLPGAVYVDLDTELAAPVGDPLAGRHPLPDITDLQAAARRWGVSVDRPVVAYDATGGLAAGRAWWLLRWAGLTDVRILDGGLGAWVAGGLPLETGAVPDPGTGDVELSPGHLPVLDADGAADLAHSGLLLDARAAERYRGETEPIDPRAGHVPGAVSAPTGDNLAPDGRFRPPAELRTRIAELGEGPVGVYCGSGVTAAHEIAALAAAGIPAALFPGSWSAWSSDPARPVAVGSEPDGG</sequence>
<name>A0A511D8T0_9PSEU</name>
<dbReference type="Pfam" id="PF02558">
    <property type="entry name" value="ApbA"/>
    <property type="match status" value="1"/>
</dbReference>
<dbReference type="SMART" id="SM00450">
    <property type="entry name" value="RHOD"/>
    <property type="match status" value="2"/>
</dbReference>
<feature type="domain" description="Rhodanese" evidence="4">
    <location>
        <begin position="503"/>
        <end position="611"/>
    </location>
</feature>
<evidence type="ECO:0000256" key="3">
    <source>
        <dbReference type="SAM" id="MobiDB-lite"/>
    </source>
</evidence>
<dbReference type="InterPro" id="IPR008927">
    <property type="entry name" value="6-PGluconate_DH-like_C_sf"/>
</dbReference>
<keyword evidence="1" id="KW-0808">Transferase</keyword>
<evidence type="ECO:0000313" key="5">
    <source>
        <dbReference type="EMBL" id="GEL21192.1"/>
    </source>
</evidence>
<dbReference type="Gene3D" id="3.40.50.720">
    <property type="entry name" value="NAD(P)-binding Rossmann-like Domain"/>
    <property type="match status" value="1"/>
</dbReference>
<proteinExistence type="predicted"/>
<evidence type="ECO:0000313" key="6">
    <source>
        <dbReference type="Proteomes" id="UP000321685"/>
    </source>
</evidence>
<dbReference type="InterPro" id="IPR013328">
    <property type="entry name" value="6PGD_dom2"/>
</dbReference>
<feature type="domain" description="Rhodanese" evidence="4">
    <location>
        <begin position="355"/>
        <end position="474"/>
    </location>
</feature>
<comment type="caution">
    <text evidence="5">The sequence shown here is derived from an EMBL/GenBank/DDBJ whole genome shotgun (WGS) entry which is preliminary data.</text>
</comment>
<protein>
    <recommendedName>
        <fullName evidence="4">Rhodanese domain-containing protein</fullName>
    </recommendedName>
</protein>
<dbReference type="EMBL" id="BJVJ01000001">
    <property type="protein sequence ID" value="GEL21192.1"/>
    <property type="molecule type" value="Genomic_DNA"/>
</dbReference>
<keyword evidence="6" id="KW-1185">Reference proteome</keyword>
<dbReference type="GO" id="GO:0004792">
    <property type="term" value="F:thiosulfate-cyanide sulfurtransferase activity"/>
    <property type="evidence" value="ECO:0007669"/>
    <property type="project" value="TreeGrafter"/>
</dbReference>
<feature type="region of interest" description="Disordered" evidence="3">
    <location>
        <begin position="523"/>
        <end position="548"/>
    </location>
</feature>
<dbReference type="OrthoDB" id="9770030at2"/>
<dbReference type="Pfam" id="PF00581">
    <property type="entry name" value="Rhodanese"/>
    <property type="match status" value="2"/>
</dbReference>
<dbReference type="InterPro" id="IPR013752">
    <property type="entry name" value="KPA_reductase"/>
</dbReference>
<evidence type="ECO:0000259" key="4">
    <source>
        <dbReference type="PROSITE" id="PS50206"/>
    </source>
</evidence>
<dbReference type="Proteomes" id="UP000321685">
    <property type="component" value="Unassembled WGS sequence"/>
</dbReference>
<keyword evidence="2" id="KW-0677">Repeat</keyword>
<dbReference type="CDD" id="cd01448">
    <property type="entry name" value="TST_Repeat_1"/>
    <property type="match status" value="1"/>
</dbReference>
<dbReference type="SUPFAM" id="SSF51735">
    <property type="entry name" value="NAD(P)-binding Rossmann-fold domains"/>
    <property type="match status" value="1"/>
</dbReference>
<dbReference type="InterPro" id="IPR045078">
    <property type="entry name" value="TST/MPST-like"/>
</dbReference>
<dbReference type="InterPro" id="IPR013332">
    <property type="entry name" value="KPR_N"/>
</dbReference>
<gene>
    <name evidence="5" type="ORF">PSU4_01460</name>
</gene>
<organism evidence="5 6">
    <name type="scientific">Pseudonocardia sulfidoxydans NBRC 16205</name>
    <dbReference type="NCBI Taxonomy" id="1223511"/>
    <lineage>
        <taxon>Bacteria</taxon>
        <taxon>Bacillati</taxon>
        <taxon>Actinomycetota</taxon>
        <taxon>Actinomycetes</taxon>
        <taxon>Pseudonocardiales</taxon>
        <taxon>Pseudonocardiaceae</taxon>
        <taxon>Pseudonocardia</taxon>
    </lineage>
</organism>
<accession>A0A511D8T0</accession>
<evidence type="ECO:0000256" key="1">
    <source>
        <dbReference type="ARBA" id="ARBA00022679"/>
    </source>
</evidence>